<name>A0A6J5WKZ8_PRUAR</name>
<evidence type="ECO:0000256" key="2">
    <source>
        <dbReference type="ARBA" id="ARBA00023303"/>
    </source>
</evidence>
<organism evidence="3 4">
    <name type="scientific">Prunus armeniaca</name>
    <name type="common">Apricot</name>
    <name type="synonym">Armeniaca vulgaris</name>
    <dbReference type="NCBI Taxonomy" id="36596"/>
    <lineage>
        <taxon>Eukaryota</taxon>
        <taxon>Viridiplantae</taxon>
        <taxon>Streptophyta</taxon>
        <taxon>Embryophyta</taxon>
        <taxon>Tracheophyta</taxon>
        <taxon>Spermatophyta</taxon>
        <taxon>Magnoliopsida</taxon>
        <taxon>eudicotyledons</taxon>
        <taxon>Gunneridae</taxon>
        <taxon>Pentapetalae</taxon>
        <taxon>rosids</taxon>
        <taxon>fabids</taxon>
        <taxon>Rosales</taxon>
        <taxon>Rosaceae</taxon>
        <taxon>Amygdaloideae</taxon>
        <taxon>Amygdaleae</taxon>
        <taxon>Prunus</taxon>
    </lineage>
</organism>
<dbReference type="OrthoDB" id="1585300at2759"/>
<gene>
    <name evidence="3" type="ORF">ORAREDHAP_LOCUS16431</name>
</gene>
<keyword evidence="2" id="KW-0407">Ion channel</keyword>
<dbReference type="PANTHER" id="PTHR45651:SF68">
    <property type="entry name" value="ION TRANSPORT DOMAIN-CONTAINING PROTEIN"/>
    <property type="match status" value="1"/>
</dbReference>
<protein>
    <submittedName>
        <fullName evidence="3">Uncharacterized protein</fullName>
    </submittedName>
</protein>
<keyword evidence="1" id="KW-1071">Ligand-gated ion channel</keyword>
<dbReference type="SUPFAM" id="SSF51206">
    <property type="entry name" value="cAMP-binding domain-like"/>
    <property type="match status" value="1"/>
</dbReference>
<proteinExistence type="predicted"/>
<sequence length="162" mass="18938">MERISYKSKSIYKKLCMVTIRKKIKEIDGKVESWLSGHGIPLSRKQKIMEEIQRELVKNSDFDVEREVLSILPHEEIKSCSPLSRLRKVPLLKDMDEGVLVEISGKLHPEKYTRGQIIIEKDKTLERCFSRGRTCSDCKGNSFYVGIRRRRFLWRGTSSFTT</sequence>
<accession>A0A6J5WKZ8</accession>
<dbReference type="GO" id="GO:0016020">
    <property type="term" value="C:membrane"/>
    <property type="evidence" value="ECO:0007669"/>
    <property type="project" value="UniProtKB-SubCell"/>
</dbReference>
<evidence type="ECO:0000256" key="1">
    <source>
        <dbReference type="ARBA" id="ARBA00023286"/>
    </source>
</evidence>
<dbReference type="AlphaFoldDB" id="A0A6J5WKZ8"/>
<dbReference type="InterPro" id="IPR014710">
    <property type="entry name" value="RmlC-like_jellyroll"/>
</dbReference>
<dbReference type="GO" id="GO:0034220">
    <property type="term" value="P:monoatomic ion transmembrane transport"/>
    <property type="evidence" value="ECO:0007669"/>
    <property type="project" value="UniProtKB-KW"/>
</dbReference>
<dbReference type="Proteomes" id="UP000507245">
    <property type="component" value="Unassembled WGS sequence"/>
</dbReference>
<evidence type="ECO:0000313" key="3">
    <source>
        <dbReference type="EMBL" id="CAB4301043.1"/>
    </source>
</evidence>
<keyword evidence="4" id="KW-1185">Reference proteome</keyword>
<keyword evidence="1" id="KW-0406">Ion transport</keyword>
<reference evidence="4" key="1">
    <citation type="journal article" date="2020" name="Genome Biol.">
        <title>Gamete binning: chromosome-level and haplotype-resolved genome assembly enabled by high-throughput single-cell sequencing of gamete genomes.</title>
        <authorList>
            <person name="Campoy J.A."/>
            <person name="Sun H."/>
            <person name="Goel M."/>
            <person name="Jiao W.-B."/>
            <person name="Folz-Donahue K."/>
            <person name="Wang N."/>
            <person name="Rubio M."/>
            <person name="Liu C."/>
            <person name="Kukat C."/>
            <person name="Ruiz D."/>
            <person name="Huettel B."/>
            <person name="Schneeberger K."/>
        </authorList>
    </citation>
    <scope>NUCLEOTIDE SEQUENCE [LARGE SCALE GENOMIC DNA]</scope>
    <source>
        <strain evidence="4">cv. Rojo Pasion</strain>
    </source>
</reference>
<keyword evidence="1" id="KW-0813">Transport</keyword>
<dbReference type="EMBL" id="CAEKKB010000002">
    <property type="protein sequence ID" value="CAB4301043.1"/>
    <property type="molecule type" value="Genomic_DNA"/>
</dbReference>
<evidence type="ECO:0000313" key="4">
    <source>
        <dbReference type="Proteomes" id="UP000507245"/>
    </source>
</evidence>
<dbReference type="Gene3D" id="2.60.120.10">
    <property type="entry name" value="Jelly Rolls"/>
    <property type="match status" value="1"/>
</dbReference>
<dbReference type="PANTHER" id="PTHR45651">
    <property type="entry name" value="CYCLIC NUCLEOTIDE-GATED ION CHANNEL 15-RELATED-RELATED"/>
    <property type="match status" value="1"/>
</dbReference>
<dbReference type="InterPro" id="IPR018490">
    <property type="entry name" value="cNMP-bd_dom_sf"/>
</dbReference>